<reference evidence="2" key="1">
    <citation type="journal article" date="2023" name="Mol. Phylogenet. Evol.">
        <title>Genome-scale phylogeny and comparative genomics of the fungal order Sordariales.</title>
        <authorList>
            <person name="Hensen N."/>
            <person name="Bonometti L."/>
            <person name="Westerberg I."/>
            <person name="Brannstrom I.O."/>
            <person name="Guillou S."/>
            <person name="Cros-Aarteil S."/>
            <person name="Calhoun S."/>
            <person name="Haridas S."/>
            <person name="Kuo A."/>
            <person name="Mondo S."/>
            <person name="Pangilinan J."/>
            <person name="Riley R."/>
            <person name="LaButti K."/>
            <person name="Andreopoulos B."/>
            <person name="Lipzen A."/>
            <person name="Chen C."/>
            <person name="Yan M."/>
            <person name="Daum C."/>
            <person name="Ng V."/>
            <person name="Clum A."/>
            <person name="Steindorff A."/>
            <person name="Ohm R.A."/>
            <person name="Martin F."/>
            <person name="Silar P."/>
            <person name="Natvig D.O."/>
            <person name="Lalanne C."/>
            <person name="Gautier V."/>
            <person name="Ament-Velasquez S.L."/>
            <person name="Kruys A."/>
            <person name="Hutchinson M.I."/>
            <person name="Powell A.J."/>
            <person name="Barry K."/>
            <person name="Miller A.N."/>
            <person name="Grigoriev I.V."/>
            <person name="Debuchy R."/>
            <person name="Gladieux P."/>
            <person name="Hiltunen Thoren M."/>
            <person name="Johannesson H."/>
        </authorList>
    </citation>
    <scope>NUCLEOTIDE SEQUENCE</scope>
    <source>
        <strain evidence="2">CBS 757.83</strain>
    </source>
</reference>
<dbReference type="EMBL" id="MU863627">
    <property type="protein sequence ID" value="KAK4104093.1"/>
    <property type="molecule type" value="Genomic_DNA"/>
</dbReference>
<sequence>MAFGLHGTAYRFWLCEGRLAWLGVWRAHIVGVDVGSGSGVYTLLLLRRLRVRHTKTV</sequence>
<feature type="non-terminal residue" evidence="2">
    <location>
        <position position="57"/>
    </location>
</feature>
<evidence type="ECO:0000256" key="1">
    <source>
        <dbReference type="SAM" id="Phobius"/>
    </source>
</evidence>
<dbReference type="Proteomes" id="UP001305647">
    <property type="component" value="Unassembled WGS sequence"/>
</dbReference>
<feature type="transmembrane region" description="Helical" evidence="1">
    <location>
        <begin position="27"/>
        <end position="46"/>
    </location>
</feature>
<keyword evidence="3" id="KW-1185">Reference proteome</keyword>
<accession>A0AAN6Q5T6</accession>
<dbReference type="AlphaFoldDB" id="A0AAN6Q5T6"/>
<evidence type="ECO:0000313" key="2">
    <source>
        <dbReference type="EMBL" id="KAK4104093.1"/>
    </source>
</evidence>
<gene>
    <name evidence="2" type="ORF">N658DRAFT_493597</name>
</gene>
<organism evidence="2 3">
    <name type="scientific">Parathielavia hyrcaniae</name>
    <dbReference type="NCBI Taxonomy" id="113614"/>
    <lineage>
        <taxon>Eukaryota</taxon>
        <taxon>Fungi</taxon>
        <taxon>Dikarya</taxon>
        <taxon>Ascomycota</taxon>
        <taxon>Pezizomycotina</taxon>
        <taxon>Sordariomycetes</taxon>
        <taxon>Sordariomycetidae</taxon>
        <taxon>Sordariales</taxon>
        <taxon>Chaetomiaceae</taxon>
        <taxon>Parathielavia</taxon>
    </lineage>
</organism>
<keyword evidence="1" id="KW-0812">Transmembrane</keyword>
<proteinExistence type="predicted"/>
<name>A0AAN6Q5T6_9PEZI</name>
<comment type="caution">
    <text evidence="2">The sequence shown here is derived from an EMBL/GenBank/DDBJ whole genome shotgun (WGS) entry which is preliminary data.</text>
</comment>
<keyword evidence="1" id="KW-0472">Membrane</keyword>
<reference evidence="2" key="2">
    <citation type="submission" date="2023-05" db="EMBL/GenBank/DDBJ databases">
        <authorList>
            <consortium name="Lawrence Berkeley National Laboratory"/>
            <person name="Steindorff A."/>
            <person name="Hensen N."/>
            <person name="Bonometti L."/>
            <person name="Westerberg I."/>
            <person name="Brannstrom I.O."/>
            <person name="Guillou S."/>
            <person name="Cros-Aarteil S."/>
            <person name="Calhoun S."/>
            <person name="Haridas S."/>
            <person name="Kuo A."/>
            <person name="Mondo S."/>
            <person name="Pangilinan J."/>
            <person name="Riley R."/>
            <person name="Labutti K."/>
            <person name="Andreopoulos B."/>
            <person name="Lipzen A."/>
            <person name="Chen C."/>
            <person name="Yanf M."/>
            <person name="Daum C."/>
            <person name="Ng V."/>
            <person name="Clum A."/>
            <person name="Ohm R."/>
            <person name="Martin F."/>
            <person name="Silar P."/>
            <person name="Natvig D."/>
            <person name="Lalanne C."/>
            <person name="Gautier V."/>
            <person name="Ament-Velasquez S.L."/>
            <person name="Kruys A."/>
            <person name="Hutchinson M.I."/>
            <person name="Powell A.J."/>
            <person name="Barry K."/>
            <person name="Miller A.N."/>
            <person name="Grigoriev I.V."/>
            <person name="Debuchy R."/>
            <person name="Gladieux P."/>
            <person name="Thoren M.H."/>
            <person name="Johannesson H."/>
        </authorList>
    </citation>
    <scope>NUCLEOTIDE SEQUENCE</scope>
    <source>
        <strain evidence="2">CBS 757.83</strain>
    </source>
</reference>
<protein>
    <submittedName>
        <fullName evidence="2">Uncharacterized protein</fullName>
    </submittedName>
</protein>
<evidence type="ECO:0000313" key="3">
    <source>
        <dbReference type="Proteomes" id="UP001305647"/>
    </source>
</evidence>
<keyword evidence="1" id="KW-1133">Transmembrane helix</keyword>